<dbReference type="PANTHER" id="PTHR10775:SF182">
    <property type="entry name" value="TRANSPOSON, EN_SPM-LIKE, TRANSPOSASE-ASSOCIATED DOMAIN PROTEIN-RELATED"/>
    <property type="match status" value="1"/>
</dbReference>
<name>A0AAW2M2A0_SESRA</name>
<sequence>MHLIRHNLDVMHIEINVFDNTFSNVMDIKRKKKHNLNARKDLKIICNRLKFELDERRPNVMPKAIYTLMKNQKRRICERIHGLKFPDGYSLTLLAALT</sequence>
<dbReference type="EMBL" id="JACGWJ010000023">
    <property type="protein sequence ID" value="KAL0325162.1"/>
    <property type="molecule type" value="Genomic_DNA"/>
</dbReference>
<accession>A0AAW2M2A0</accession>
<evidence type="ECO:0000313" key="1">
    <source>
        <dbReference type="EMBL" id="KAL0325162.1"/>
    </source>
</evidence>
<dbReference type="AlphaFoldDB" id="A0AAW2M2A0"/>
<reference evidence="1" key="1">
    <citation type="submission" date="2020-06" db="EMBL/GenBank/DDBJ databases">
        <authorList>
            <person name="Li T."/>
            <person name="Hu X."/>
            <person name="Zhang T."/>
            <person name="Song X."/>
            <person name="Zhang H."/>
            <person name="Dai N."/>
            <person name="Sheng W."/>
            <person name="Hou X."/>
            <person name="Wei L."/>
        </authorList>
    </citation>
    <scope>NUCLEOTIDE SEQUENCE</scope>
    <source>
        <strain evidence="1">G02</strain>
        <tissue evidence="1">Leaf</tissue>
    </source>
</reference>
<organism evidence="1">
    <name type="scientific">Sesamum radiatum</name>
    <name type="common">Black benniseed</name>
    <dbReference type="NCBI Taxonomy" id="300843"/>
    <lineage>
        <taxon>Eukaryota</taxon>
        <taxon>Viridiplantae</taxon>
        <taxon>Streptophyta</taxon>
        <taxon>Embryophyta</taxon>
        <taxon>Tracheophyta</taxon>
        <taxon>Spermatophyta</taxon>
        <taxon>Magnoliopsida</taxon>
        <taxon>eudicotyledons</taxon>
        <taxon>Gunneridae</taxon>
        <taxon>Pentapetalae</taxon>
        <taxon>asterids</taxon>
        <taxon>lamiids</taxon>
        <taxon>Lamiales</taxon>
        <taxon>Pedaliaceae</taxon>
        <taxon>Sesamum</taxon>
    </lineage>
</organism>
<reference evidence="1" key="2">
    <citation type="journal article" date="2024" name="Plant">
        <title>Genomic evolution and insights into agronomic trait innovations of Sesamum species.</title>
        <authorList>
            <person name="Miao H."/>
            <person name="Wang L."/>
            <person name="Qu L."/>
            <person name="Liu H."/>
            <person name="Sun Y."/>
            <person name="Le M."/>
            <person name="Wang Q."/>
            <person name="Wei S."/>
            <person name="Zheng Y."/>
            <person name="Lin W."/>
            <person name="Duan Y."/>
            <person name="Cao H."/>
            <person name="Xiong S."/>
            <person name="Wang X."/>
            <person name="Wei L."/>
            <person name="Li C."/>
            <person name="Ma Q."/>
            <person name="Ju M."/>
            <person name="Zhao R."/>
            <person name="Li G."/>
            <person name="Mu C."/>
            <person name="Tian Q."/>
            <person name="Mei H."/>
            <person name="Zhang T."/>
            <person name="Gao T."/>
            <person name="Zhang H."/>
        </authorList>
    </citation>
    <scope>NUCLEOTIDE SEQUENCE</scope>
    <source>
        <strain evidence="1">G02</strain>
    </source>
</reference>
<dbReference type="PANTHER" id="PTHR10775">
    <property type="entry name" value="OS08G0208400 PROTEIN"/>
    <property type="match status" value="1"/>
</dbReference>
<comment type="caution">
    <text evidence="1">The sequence shown here is derived from an EMBL/GenBank/DDBJ whole genome shotgun (WGS) entry which is preliminary data.</text>
</comment>
<protein>
    <submittedName>
        <fullName evidence="1">Uncharacterized protein</fullName>
    </submittedName>
</protein>
<gene>
    <name evidence="1" type="ORF">Sradi_5085500</name>
</gene>
<proteinExistence type="predicted"/>